<evidence type="ECO:0000313" key="3">
    <source>
        <dbReference type="Proteomes" id="UP000317715"/>
    </source>
</evidence>
<dbReference type="Proteomes" id="UP000317715">
    <property type="component" value="Unassembled WGS sequence"/>
</dbReference>
<organism evidence="2 3">
    <name type="scientific">Paenarthrobacter aurescens</name>
    <name type="common">Arthrobacter aurescens</name>
    <dbReference type="NCBI Taxonomy" id="43663"/>
    <lineage>
        <taxon>Bacteria</taxon>
        <taxon>Bacillati</taxon>
        <taxon>Actinomycetota</taxon>
        <taxon>Actinomycetes</taxon>
        <taxon>Micrococcales</taxon>
        <taxon>Micrococcaceae</taxon>
        <taxon>Paenarthrobacter</taxon>
    </lineage>
</organism>
<comment type="caution">
    <text evidence="2">The sequence shown here is derived from an EMBL/GenBank/DDBJ whole genome shotgun (WGS) entry which is preliminary data.</text>
</comment>
<feature type="region of interest" description="Disordered" evidence="1">
    <location>
        <begin position="145"/>
        <end position="168"/>
    </location>
</feature>
<dbReference type="EMBL" id="BJMD01000005">
    <property type="protein sequence ID" value="GEB18174.1"/>
    <property type="molecule type" value="Genomic_DNA"/>
</dbReference>
<protein>
    <recommendedName>
        <fullName evidence="4">HTH cro/C1-type domain-containing protein</fullName>
    </recommendedName>
</protein>
<reference evidence="2 3" key="1">
    <citation type="submission" date="2019-06" db="EMBL/GenBank/DDBJ databases">
        <title>Whole genome shotgun sequence of Paenarthrobacter aurescens NBRC 12136.</title>
        <authorList>
            <person name="Hosoyama A."/>
            <person name="Uohara A."/>
            <person name="Ohji S."/>
            <person name="Ichikawa N."/>
        </authorList>
    </citation>
    <scope>NUCLEOTIDE SEQUENCE [LARGE SCALE GENOMIC DNA]</scope>
    <source>
        <strain evidence="2 3">NBRC 12136</strain>
    </source>
</reference>
<sequence>MPAEDASRNGDLSPQAILARRLNLLLDVVVAERGSPVTFREIEAGLRARGIRISRARWFYMKDGTGRLVSDPQLLAAICEMFDVDPSYLLNGVEGDIPERIDSQLEFVKSLRAARVKSFAARTLGDVSPETLRAISEYLNKDIDLHPNGERAATTPPRHTGDGRPATP</sequence>
<dbReference type="AlphaFoldDB" id="A0A4Y3N8F0"/>
<gene>
    <name evidence="2" type="ORF">AAU01_09290</name>
</gene>
<evidence type="ECO:0000313" key="2">
    <source>
        <dbReference type="EMBL" id="GEB18174.1"/>
    </source>
</evidence>
<evidence type="ECO:0008006" key="4">
    <source>
        <dbReference type="Google" id="ProtNLM"/>
    </source>
</evidence>
<dbReference type="Gene3D" id="1.10.260.40">
    <property type="entry name" value="lambda repressor-like DNA-binding domains"/>
    <property type="match status" value="1"/>
</dbReference>
<dbReference type="InterPro" id="IPR010982">
    <property type="entry name" value="Lambda_DNA-bd_dom_sf"/>
</dbReference>
<name>A0A4Y3N8F0_PAEAU</name>
<dbReference type="GO" id="GO:0003677">
    <property type="term" value="F:DNA binding"/>
    <property type="evidence" value="ECO:0007669"/>
    <property type="project" value="InterPro"/>
</dbReference>
<evidence type="ECO:0000256" key="1">
    <source>
        <dbReference type="SAM" id="MobiDB-lite"/>
    </source>
</evidence>
<accession>A0A4Y3N8F0</accession>
<keyword evidence="3" id="KW-1185">Reference proteome</keyword>
<proteinExistence type="predicted"/>